<dbReference type="Proteomes" id="UP000485367">
    <property type="component" value="Unassembled WGS sequence"/>
</dbReference>
<dbReference type="AlphaFoldDB" id="A0A1V5SFZ9"/>
<organism evidence="3">
    <name type="scientific">candidate division WS2 bacterium ADurb.Bin280</name>
    <dbReference type="NCBI Taxonomy" id="1852829"/>
    <lineage>
        <taxon>Bacteria</taxon>
        <taxon>candidate division WS2</taxon>
    </lineage>
</organism>
<proteinExistence type="predicted"/>
<comment type="caution">
    <text evidence="3">The sequence shown here is derived from an EMBL/GenBank/DDBJ whole genome shotgun (WGS) entry which is preliminary data.</text>
</comment>
<feature type="region of interest" description="Disordered" evidence="1">
    <location>
        <begin position="554"/>
        <end position="594"/>
    </location>
</feature>
<keyword evidence="2" id="KW-0472">Membrane</keyword>
<evidence type="ECO:0000313" key="3">
    <source>
        <dbReference type="EMBL" id="OQA52962.1"/>
    </source>
</evidence>
<feature type="transmembrane region" description="Helical" evidence="2">
    <location>
        <begin position="504"/>
        <end position="525"/>
    </location>
</feature>
<accession>A0A1V5SFZ9</accession>
<protein>
    <submittedName>
        <fullName evidence="3">Uncharacterized protein</fullName>
    </submittedName>
</protein>
<evidence type="ECO:0000256" key="1">
    <source>
        <dbReference type="SAM" id="MobiDB-lite"/>
    </source>
</evidence>
<feature type="compositionally biased region" description="Basic and acidic residues" evidence="1">
    <location>
        <begin position="580"/>
        <end position="594"/>
    </location>
</feature>
<reference evidence="3" key="1">
    <citation type="submission" date="2017-02" db="EMBL/GenBank/DDBJ databases">
        <title>Delving into the versatile metabolic prowess of the omnipresent phylum Bacteroidetes.</title>
        <authorList>
            <person name="Nobu M.K."/>
            <person name="Mei R."/>
            <person name="Narihiro T."/>
            <person name="Kuroda K."/>
            <person name="Liu W.-T."/>
        </authorList>
    </citation>
    <scope>NUCLEOTIDE SEQUENCE</scope>
    <source>
        <strain evidence="3">ADurb.Bin280</strain>
    </source>
</reference>
<keyword evidence="2" id="KW-1133">Transmembrane helix</keyword>
<name>A0A1V5SFZ9_9BACT</name>
<evidence type="ECO:0000256" key="2">
    <source>
        <dbReference type="SAM" id="Phobius"/>
    </source>
</evidence>
<keyword evidence="2" id="KW-0812">Transmembrane</keyword>
<sequence length="594" mass="65804">MTICNLFNKKISFNSFFIIFAVLSVFFWPFHVSAQQSSELSPEFSSRIEILPESQFADQNEFLNTYSTGFRVYAKHLNEVVFENIAIFVDDQIKPIDIRGFDNSEKEYYLSSNTVSGDELANLLDEGDHQIHFAYLPVGENDYIVYRTFDISCDFTSPEGQLKFDTNASVLPYVKKGETIDFLFEPSVSSQDISRVLFEIGNQDLEGGKNEDGNFEYKYTVVDGLNLTYPTIKCVVSDYFGNRFETDLETNLLIDGQPSGIEILSPLDGRSYSSGAIELIYRIDPEFAEGSLRIYLDGELFDAGVVDDIAEGSHILEIYCEDEAGNLSYRKSSFFIDATAPEIFSQTPFEESYFLGDLIVFSGKSEANADAVLKIEGNAVSLALASKANPQGLFEFSIASEKLGIGNFHLSLILKDSFGNSKIYSLGTFKIEENVASKSQENCVTLTQAKNDQGKQDVTAKIADKRVVTQKSEESLSETEHASGAGKIISATDDRSGNARSVGFIFFALLLIIAIAFFSAGYYGYALVSSGRDLVENDAKKNVTKITDDERGAGLTTEKYKSVPRADLPKDAGGVQSSKVQKDNDEDKGTQVRW</sequence>
<gene>
    <name evidence="3" type="ORF">BWY43_00249</name>
</gene>
<dbReference type="EMBL" id="MWBO01000016">
    <property type="protein sequence ID" value="OQA52962.1"/>
    <property type="molecule type" value="Genomic_DNA"/>
</dbReference>